<feature type="transmembrane region" description="Helical" evidence="2">
    <location>
        <begin position="159"/>
        <end position="177"/>
    </location>
</feature>
<evidence type="ECO:0000256" key="1">
    <source>
        <dbReference type="SAM" id="MobiDB-lite"/>
    </source>
</evidence>
<feature type="transmembrane region" description="Helical" evidence="2">
    <location>
        <begin position="334"/>
        <end position="354"/>
    </location>
</feature>
<feature type="transmembrane region" description="Helical" evidence="2">
    <location>
        <begin position="184"/>
        <end position="201"/>
    </location>
</feature>
<feature type="region of interest" description="Disordered" evidence="1">
    <location>
        <begin position="1"/>
        <end position="25"/>
    </location>
</feature>
<dbReference type="PANTHER" id="PTHR23028:SF53">
    <property type="entry name" value="ACYL_TRANSF_3 DOMAIN-CONTAINING PROTEIN"/>
    <property type="match status" value="1"/>
</dbReference>
<gene>
    <name evidence="4" type="ORF">FHS38_004680</name>
</gene>
<dbReference type="PANTHER" id="PTHR23028">
    <property type="entry name" value="ACETYLTRANSFERASE"/>
    <property type="match status" value="1"/>
</dbReference>
<feature type="transmembrane region" description="Helical" evidence="2">
    <location>
        <begin position="114"/>
        <end position="132"/>
    </location>
</feature>
<evidence type="ECO:0000256" key="2">
    <source>
        <dbReference type="SAM" id="Phobius"/>
    </source>
</evidence>
<feature type="transmembrane region" description="Helical" evidence="2">
    <location>
        <begin position="73"/>
        <end position="93"/>
    </location>
</feature>
<feature type="domain" description="Acyltransferase 3" evidence="3">
    <location>
        <begin position="32"/>
        <end position="350"/>
    </location>
</feature>
<accession>A0A7W7LE96</accession>
<feature type="transmembrane region" description="Helical" evidence="2">
    <location>
        <begin position="238"/>
        <end position="259"/>
    </location>
</feature>
<dbReference type="InterPro" id="IPR050879">
    <property type="entry name" value="Acyltransferase_3"/>
</dbReference>
<reference evidence="4 5" key="1">
    <citation type="submission" date="2020-08" db="EMBL/GenBank/DDBJ databases">
        <title>Genomic Encyclopedia of Type Strains, Phase III (KMG-III): the genomes of soil and plant-associated and newly described type strains.</title>
        <authorList>
            <person name="Whitman W."/>
        </authorList>
    </citation>
    <scope>NUCLEOTIDE SEQUENCE [LARGE SCALE GENOMIC DNA]</scope>
    <source>
        <strain evidence="4 5">CECT 3265</strain>
    </source>
</reference>
<dbReference type="InterPro" id="IPR002656">
    <property type="entry name" value="Acyl_transf_3_dom"/>
</dbReference>
<dbReference type="EMBL" id="JACHJG010000010">
    <property type="protein sequence ID" value="MBB4888609.1"/>
    <property type="molecule type" value="Genomic_DNA"/>
</dbReference>
<keyword evidence="5" id="KW-1185">Reference proteome</keyword>
<feature type="transmembrane region" description="Helical" evidence="2">
    <location>
        <begin position="213"/>
        <end position="231"/>
    </location>
</feature>
<sequence>MHSTLPVQQEHPEPPAPVQPRPERDRAPGRLAALDGLRLLAALMVVAYHYIAFGSGAWEGPSRSLFPTAYLPASYGWLGVQLFFLISGFVICMSCWGKSVGRFAASRVTRLYPAYWFAVLAVSFVLYLWPVVNETPRPQDVAVNLTMLQDPLGVAPVDGVYWTLWIEMRFYLLFALVAWKGLTYRRAVGFCALWAVAAVVARGVDDGVLTEILLPQDCWYFIAGIAFYLMYRFRPNLVLWLIVSGSFLIVEHDLLAAHARAESHMGHSVPRWPTLLLMAVFFAAVTAVALGWTRRLDWRWLATAGVLTYPLYLLHERIGWVVIKHADGHVPRYLLLPALVLGMLQAAWLTHRYVERPLARAIKHGLERAMTDIRGGQATIQGNSSVQK</sequence>
<organism evidence="4 5">
    <name type="scientific">Streptomyces netropsis</name>
    <name type="common">Streptoverticillium netropsis</name>
    <dbReference type="NCBI Taxonomy" id="55404"/>
    <lineage>
        <taxon>Bacteria</taxon>
        <taxon>Bacillati</taxon>
        <taxon>Actinomycetota</taxon>
        <taxon>Actinomycetes</taxon>
        <taxon>Kitasatosporales</taxon>
        <taxon>Streptomycetaceae</taxon>
        <taxon>Streptomyces</taxon>
    </lineage>
</organism>
<feature type="transmembrane region" description="Helical" evidence="2">
    <location>
        <begin position="298"/>
        <end position="314"/>
    </location>
</feature>
<comment type="caution">
    <text evidence="4">The sequence shown here is derived from an EMBL/GenBank/DDBJ whole genome shotgun (WGS) entry which is preliminary data.</text>
</comment>
<dbReference type="GO" id="GO:0016020">
    <property type="term" value="C:membrane"/>
    <property type="evidence" value="ECO:0007669"/>
    <property type="project" value="TreeGrafter"/>
</dbReference>
<dbReference type="RefSeq" id="WP_184736341.1">
    <property type="nucleotide sequence ID" value="NZ_BMRW01000003.1"/>
</dbReference>
<dbReference type="Proteomes" id="UP000556436">
    <property type="component" value="Unassembled WGS sequence"/>
</dbReference>
<keyword evidence="2" id="KW-0472">Membrane</keyword>
<feature type="transmembrane region" description="Helical" evidence="2">
    <location>
        <begin position="271"/>
        <end position="291"/>
    </location>
</feature>
<keyword evidence="2" id="KW-0812">Transmembrane</keyword>
<proteinExistence type="predicted"/>
<evidence type="ECO:0000259" key="3">
    <source>
        <dbReference type="Pfam" id="PF01757"/>
    </source>
</evidence>
<keyword evidence="2" id="KW-1133">Transmembrane helix</keyword>
<protein>
    <submittedName>
        <fullName evidence="4">Peptidoglycan/LPS O-acetylase OafA/YrhL</fullName>
    </submittedName>
</protein>
<dbReference type="AlphaFoldDB" id="A0A7W7LE96"/>
<evidence type="ECO:0000313" key="5">
    <source>
        <dbReference type="Proteomes" id="UP000556436"/>
    </source>
</evidence>
<dbReference type="GO" id="GO:0016747">
    <property type="term" value="F:acyltransferase activity, transferring groups other than amino-acyl groups"/>
    <property type="evidence" value="ECO:0007669"/>
    <property type="project" value="InterPro"/>
</dbReference>
<dbReference type="Pfam" id="PF01757">
    <property type="entry name" value="Acyl_transf_3"/>
    <property type="match status" value="1"/>
</dbReference>
<evidence type="ECO:0000313" key="4">
    <source>
        <dbReference type="EMBL" id="MBB4888609.1"/>
    </source>
</evidence>
<name>A0A7W7LE96_STRNE</name>
<dbReference type="GO" id="GO:0009103">
    <property type="term" value="P:lipopolysaccharide biosynthetic process"/>
    <property type="evidence" value="ECO:0007669"/>
    <property type="project" value="TreeGrafter"/>
</dbReference>
<feature type="transmembrane region" description="Helical" evidence="2">
    <location>
        <begin position="31"/>
        <end position="53"/>
    </location>
</feature>